<comment type="miscellaneous">
    <text evidence="3">A lyase-type mechanism (elimination/hydration) is suggested for the cleavage of the lactyl ether bond of MurNAc 6-phosphate, with the formation of an alpha,beta-unsaturated aldehyde intermediate with (E)-stereochemistry, followed by the syn addition of water to give product.</text>
</comment>
<dbReference type="Proteomes" id="UP000186235">
    <property type="component" value="Unassembled WGS sequence"/>
</dbReference>
<dbReference type="RefSeq" id="WP_083711907.1">
    <property type="nucleotide sequence ID" value="NZ_FTMI01000005.1"/>
</dbReference>
<keyword evidence="2 3" id="KW-0119">Carbohydrate metabolism</keyword>
<dbReference type="NCBIfam" id="NF003915">
    <property type="entry name" value="PRK05441.1"/>
    <property type="match status" value="1"/>
</dbReference>
<evidence type="ECO:0000256" key="3">
    <source>
        <dbReference type="HAMAP-Rule" id="MF_00068"/>
    </source>
</evidence>
<dbReference type="InterPro" id="IPR005488">
    <property type="entry name" value="Etherase_MurQ"/>
</dbReference>
<evidence type="ECO:0000256" key="2">
    <source>
        <dbReference type="ARBA" id="ARBA00023277"/>
    </source>
</evidence>
<protein>
    <recommendedName>
        <fullName evidence="3">N-acetylmuramic acid 6-phosphate etherase</fullName>
        <shortName evidence="3">MurNAc-6-P etherase</shortName>
        <ecNumber evidence="3">4.2.1.126</ecNumber>
    </recommendedName>
    <alternativeName>
        <fullName evidence="3">N-acetylmuramic acid 6-phosphate hydrolase</fullName>
    </alternativeName>
    <alternativeName>
        <fullName evidence="3">N-acetylmuramic acid 6-phosphate lyase</fullName>
    </alternativeName>
</protein>
<dbReference type="PANTHER" id="PTHR10088">
    <property type="entry name" value="GLUCOKINASE REGULATORY PROTEIN"/>
    <property type="match status" value="1"/>
</dbReference>
<dbReference type="GeneID" id="66333039"/>
<reference evidence="7" key="1">
    <citation type="submission" date="2017-01" db="EMBL/GenBank/DDBJ databases">
        <authorList>
            <person name="Varghese N."/>
            <person name="Submissions S."/>
        </authorList>
    </citation>
    <scope>NUCLEOTIDE SEQUENCE [LARGE SCALE GENOMIC DNA]</scope>
    <source>
        <strain evidence="7">3bp</strain>
    </source>
</reference>
<gene>
    <name evidence="3" type="primary">murQ</name>
    <name evidence="6" type="ORF">SAMN05518682_3017</name>
</gene>
<comment type="function">
    <text evidence="3">Specifically catalyzes the cleavage of the D-lactyl ether substituent of MurNAc 6-phosphate, producing GlcNAc 6-phosphate and D-lactate.</text>
</comment>
<feature type="active site" description="Proton donor" evidence="3">
    <location>
        <position position="110"/>
    </location>
</feature>
<evidence type="ECO:0000256" key="1">
    <source>
        <dbReference type="ARBA" id="ARBA00023239"/>
    </source>
</evidence>
<dbReference type="InterPro" id="IPR005486">
    <property type="entry name" value="Glucokinase_regulatory_CS"/>
</dbReference>
<dbReference type="Gene3D" id="3.40.50.10490">
    <property type="entry name" value="Glucose-6-phosphate isomerase like protein, domain 1"/>
    <property type="match status" value="1"/>
</dbReference>
<sequence>MTDPTVATSGTPSGAASTTSSPDEWQELVRLASPTEERNPRTTDVDLLPTADVVRLITEEDAVVADAVRAQRGRIAQAVDLAVEALRSGGRVHYVGSGTSGRLGVLDAVELLPTYGVGEEWFVAHLAGGVGAMMLAVEGAEDDVALGRADVDAVGPRDVVVGLAASGRTPYVRGALDVARERGARTVLVSANPDAPLAAGVDVAILVDTGPEVVTGSTRMKAATAQKLVLNTFSTATMIRLGKTYSNLMIDVRPTNQKLRARIVRMLVQATGLGSAECEDVLRAADGEVHVALVMLLAGVEADAAREALAGDGVAGVRGALARLGALPAR</sequence>
<dbReference type="Gene3D" id="1.10.8.1080">
    <property type="match status" value="1"/>
</dbReference>
<dbReference type="PROSITE" id="PS01272">
    <property type="entry name" value="GCKR"/>
    <property type="match status" value="1"/>
</dbReference>
<dbReference type="CDD" id="cd05007">
    <property type="entry name" value="SIS_Etherase"/>
    <property type="match status" value="1"/>
</dbReference>
<comment type="similarity">
    <text evidence="3">Belongs to the GCKR-like family. MurNAc-6-P etherase subfamily.</text>
</comment>
<comment type="subunit">
    <text evidence="3">Homodimer.</text>
</comment>
<accession>A0A1N6U149</accession>
<dbReference type="InterPro" id="IPR046348">
    <property type="entry name" value="SIS_dom_sf"/>
</dbReference>
<comment type="pathway">
    <text evidence="3">Amino-sugar metabolism; N-acetylmuramate degradation.</text>
</comment>
<dbReference type="HAMAP" id="MF_00068">
    <property type="entry name" value="MurQ"/>
    <property type="match status" value="1"/>
</dbReference>
<evidence type="ECO:0000259" key="5">
    <source>
        <dbReference type="PROSITE" id="PS51464"/>
    </source>
</evidence>
<keyword evidence="7" id="KW-1185">Reference proteome</keyword>
<dbReference type="GO" id="GO:0097173">
    <property type="term" value="P:N-acetylmuramic acid catabolic process"/>
    <property type="evidence" value="ECO:0007669"/>
    <property type="project" value="UniProtKB-UniPathway"/>
</dbReference>
<dbReference type="SUPFAM" id="SSF53697">
    <property type="entry name" value="SIS domain"/>
    <property type="match status" value="1"/>
</dbReference>
<feature type="region of interest" description="Disordered" evidence="4">
    <location>
        <begin position="1"/>
        <end position="24"/>
    </location>
</feature>
<comment type="catalytic activity">
    <reaction evidence="3">
        <text>N-acetyl-D-muramate 6-phosphate + H2O = N-acetyl-D-glucosamine 6-phosphate + (R)-lactate</text>
        <dbReference type="Rhea" id="RHEA:26410"/>
        <dbReference type="ChEBI" id="CHEBI:15377"/>
        <dbReference type="ChEBI" id="CHEBI:16004"/>
        <dbReference type="ChEBI" id="CHEBI:57513"/>
        <dbReference type="ChEBI" id="CHEBI:58722"/>
        <dbReference type="EC" id="4.2.1.126"/>
    </reaction>
</comment>
<dbReference type="GO" id="GO:0009254">
    <property type="term" value="P:peptidoglycan turnover"/>
    <property type="evidence" value="ECO:0007669"/>
    <property type="project" value="TreeGrafter"/>
</dbReference>
<dbReference type="GO" id="GO:0046348">
    <property type="term" value="P:amino sugar catabolic process"/>
    <property type="evidence" value="ECO:0007669"/>
    <property type="project" value="InterPro"/>
</dbReference>
<dbReference type="NCBIfam" id="NF009222">
    <property type="entry name" value="PRK12570.1"/>
    <property type="match status" value="1"/>
</dbReference>
<dbReference type="GO" id="GO:0097367">
    <property type="term" value="F:carbohydrate derivative binding"/>
    <property type="evidence" value="ECO:0007669"/>
    <property type="project" value="InterPro"/>
</dbReference>
<evidence type="ECO:0000256" key="4">
    <source>
        <dbReference type="SAM" id="MobiDB-lite"/>
    </source>
</evidence>
<dbReference type="GO" id="GO:0016835">
    <property type="term" value="F:carbon-oxygen lyase activity"/>
    <property type="evidence" value="ECO:0007669"/>
    <property type="project" value="UniProtKB-UniRule"/>
</dbReference>
<feature type="compositionally biased region" description="Low complexity" evidence="4">
    <location>
        <begin position="7"/>
        <end position="22"/>
    </location>
</feature>
<dbReference type="EMBL" id="FTMI01000005">
    <property type="protein sequence ID" value="SIQ59066.1"/>
    <property type="molecule type" value="Genomic_DNA"/>
</dbReference>
<dbReference type="GO" id="GO:0016803">
    <property type="term" value="F:ether hydrolase activity"/>
    <property type="evidence" value="ECO:0007669"/>
    <property type="project" value="TreeGrafter"/>
</dbReference>
<evidence type="ECO:0000313" key="7">
    <source>
        <dbReference type="Proteomes" id="UP000186235"/>
    </source>
</evidence>
<dbReference type="PANTHER" id="PTHR10088:SF4">
    <property type="entry name" value="GLUCOKINASE REGULATORY PROTEIN"/>
    <property type="match status" value="1"/>
</dbReference>
<feature type="domain" description="SIS" evidence="5">
    <location>
        <begin position="82"/>
        <end position="243"/>
    </location>
</feature>
<evidence type="ECO:0000313" key="6">
    <source>
        <dbReference type="EMBL" id="SIQ59066.1"/>
    </source>
</evidence>
<name>A0A1N6U149_9MICO</name>
<dbReference type="PROSITE" id="PS51464">
    <property type="entry name" value="SIS"/>
    <property type="match status" value="1"/>
</dbReference>
<dbReference type="UniPathway" id="UPA00342"/>
<organism evidence="6 7">
    <name type="scientific">Cellulosimicrobium aquatile</name>
    <dbReference type="NCBI Taxonomy" id="1612203"/>
    <lineage>
        <taxon>Bacteria</taxon>
        <taxon>Bacillati</taxon>
        <taxon>Actinomycetota</taxon>
        <taxon>Actinomycetes</taxon>
        <taxon>Micrococcales</taxon>
        <taxon>Promicromonosporaceae</taxon>
        <taxon>Cellulosimicrobium</taxon>
    </lineage>
</organism>
<dbReference type="EC" id="4.2.1.126" evidence="3"/>
<dbReference type="InterPro" id="IPR001347">
    <property type="entry name" value="SIS_dom"/>
</dbReference>
<feature type="active site" evidence="3">
    <location>
        <position position="141"/>
    </location>
</feature>
<dbReference type="AlphaFoldDB" id="A0A1N6U149"/>
<keyword evidence="1 3" id="KW-0456">Lyase</keyword>
<proteinExistence type="inferred from homology"/>
<dbReference type="Pfam" id="PF22645">
    <property type="entry name" value="GKRP_SIS_N"/>
    <property type="match status" value="1"/>
</dbReference>
<dbReference type="InterPro" id="IPR040190">
    <property type="entry name" value="MURQ/GCKR"/>
</dbReference>